<dbReference type="SUPFAM" id="SSF101148">
    <property type="entry name" value="Plant invertase/pectin methylesterase inhibitor"/>
    <property type="match status" value="1"/>
</dbReference>
<dbReference type="CDD" id="cd15795">
    <property type="entry name" value="PMEI-Pla_a_1_like"/>
    <property type="match status" value="1"/>
</dbReference>
<proteinExistence type="inferred from homology"/>
<reference evidence="6" key="1">
    <citation type="submission" date="2021-01" db="UniProtKB">
        <authorList>
            <consortium name="EnsemblPlants"/>
        </authorList>
    </citation>
    <scope>IDENTIFICATION</scope>
</reference>
<feature type="domain" description="Pectinesterase inhibitor" evidence="5">
    <location>
        <begin position="29"/>
        <end position="181"/>
    </location>
</feature>
<dbReference type="OMA" id="DKRIQMG"/>
<evidence type="ECO:0000256" key="4">
    <source>
        <dbReference type="SAM" id="SignalP"/>
    </source>
</evidence>
<keyword evidence="2" id="KW-1015">Disulfide bond</keyword>
<dbReference type="EnsemblPlants" id="Kaladp0068s0306.1.v1.1">
    <property type="protein sequence ID" value="Kaladp0068s0306.1.v1.1.CDS.1"/>
    <property type="gene ID" value="Kaladp0068s0306.v1.1"/>
</dbReference>
<dbReference type="InterPro" id="IPR035513">
    <property type="entry name" value="Invertase/methylesterase_inhib"/>
</dbReference>
<protein>
    <recommendedName>
        <fullName evidence="5">Pectinesterase inhibitor domain-containing protein</fullName>
    </recommendedName>
</protein>
<evidence type="ECO:0000313" key="7">
    <source>
        <dbReference type="Proteomes" id="UP000594263"/>
    </source>
</evidence>
<dbReference type="SMART" id="SM00856">
    <property type="entry name" value="PMEI"/>
    <property type="match status" value="1"/>
</dbReference>
<dbReference type="NCBIfam" id="TIGR01614">
    <property type="entry name" value="PME_inhib"/>
    <property type="match status" value="1"/>
</dbReference>
<evidence type="ECO:0000313" key="6">
    <source>
        <dbReference type="EnsemblPlants" id="Kaladp0068s0306.1.v1.1.CDS.1"/>
    </source>
</evidence>
<name>A0A7N0UK34_KALFE</name>
<dbReference type="Pfam" id="PF04043">
    <property type="entry name" value="PMEI"/>
    <property type="match status" value="1"/>
</dbReference>
<accession>A0A7N0UK34</accession>
<evidence type="ECO:0000259" key="5">
    <source>
        <dbReference type="SMART" id="SM00856"/>
    </source>
</evidence>
<evidence type="ECO:0000256" key="3">
    <source>
        <dbReference type="ARBA" id="ARBA00038471"/>
    </source>
</evidence>
<dbReference type="InterPro" id="IPR034088">
    <property type="entry name" value="Pla_a_1-like"/>
</dbReference>
<comment type="similarity">
    <text evidence="3">Belongs to the PMEI family.</text>
</comment>
<organism evidence="6 7">
    <name type="scientific">Kalanchoe fedtschenkoi</name>
    <name type="common">Lavender scallops</name>
    <name type="synonym">South American air plant</name>
    <dbReference type="NCBI Taxonomy" id="63787"/>
    <lineage>
        <taxon>Eukaryota</taxon>
        <taxon>Viridiplantae</taxon>
        <taxon>Streptophyta</taxon>
        <taxon>Embryophyta</taxon>
        <taxon>Tracheophyta</taxon>
        <taxon>Spermatophyta</taxon>
        <taxon>Magnoliopsida</taxon>
        <taxon>eudicotyledons</taxon>
        <taxon>Gunneridae</taxon>
        <taxon>Pentapetalae</taxon>
        <taxon>Saxifragales</taxon>
        <taxon>Crassulaceae</taxon>
        <taxon>Kalanchoe</taxon>
    </lineage>
</organism>
<dbReference type="InterPro" id="IPR006501">
    <property type="entry name" value="Pectinesterase_inhib_dom"/>
</dbReference>
<dbReference type="FunFam" id="1.20.140.40:FF:000002">
    <property type="entry name" value="Putative invertase inhibitor"/>
    <property type="match status" value="1"/>
</dbReference>
<dbReference type="PANTHER" id="PTHR35357">
    <property type="entry name" value="OS02G0537100 PROTEIN"/>
    <property type="match status" value="1"/>
</dbReference>
<keyword evidence="1 4" id="KW-0732">Signal</keyword>
<dbReference type="GO" id="GO:0005576">
    <property type="term" value="C:extracellular region"/>
    <property type="evidence" value="ECO:0007669"/>
    <property type="project" value="UniProtKB-ARBA"/>
</dbReference>
<keyword evidence="7" id="KW-1185">Reference proteome</keyword>
<feature type="chain" id="PRO_5029817458" description="Pectinesterase inhibitor domain-containing protein" evidence="4">
    <location>
        <begin position="27"/>
        <end position="187"/>
    </location>
</feature>
<dbReference type="Gene3D" id="1.20.140.40">
    <property type="entry name" value="Invertase/pectin methylesterase inhibitor family protein"/>
    <property type="match status" value="1"/>
</dbReference>
<dbReference type="Gramene" id="Kaladp0068s0306.1.v1.1">
    <property type="protein sequence ID" value="Kaladp0068s0306.1.v1.1.CDS.1"/>
    <property type="gene ID" value="Kaladp0068s0306.v1.1"/>
</dbReference>
<dbReference type="GO" id="GO:0004857">
    <property type="term" value="F:enzyme inhibitor activity"/>
    <property type="evidence" value="ECO:0007669"/>
    <property type="project" value="InterPro"/>
</dbReference>
<evidence type="ECO:0000256" key="2">
    <source>
        <dbReference type="ARBA" id="ARBA00023157"/>
    </source>
</evidence>
<dbReference type="Proteomes" id="UP000594263">
    <property type="component" value="Unplaced"/>
</dbReference>
<dbReference type="PANTHER" id="PTHR35357:SF17">
    <property type="entry name" value="PECTINESTERASE INHIBITOR 12"/>
    <property type="match status" value="1"/>
</dbReference>
<evidence type="ECO:0000256" key="1">
    <source>
        <dbReference type="ARBA" id="ARBA00022729"/>
    </source>
</evidence>
<feature type="signal peptide" evidence="4">
    <location>
        <begin position="1"/>
        <end position="26"/>
    </location>
</feature>
<dbReference type="AlphaFoldDB" id="A0A7N0UK34"/>
<sequence>MKQENMLPLHPVLLVLFLLFLTATAAVDMSNNLIPKVCDNSSRADPNIRYTFCTASLQSAPDSPCAALRHLGTISIRLVKFNATNTRCYIRQLLKNTKLTPYVRQGLNDCDELYSDALSTVRKAAKAYGAKNYADANIHLSSVSDAPLTCEQGFTERKGVKSPLTKRNDQLFQLSAIALSMINMMVH</sequence>